<dbReference type="InterPro" id="IPR023393">
    <property type="entry name" value="START-like_dom_sf"/>
</dbReference>
<dbReference type="Gene3D" id="3.30.530.20">
    <property type="match status" value="1"/>
</dbReference>
<dbReference type="InterPro" id="IPR019587">
    <property type="entry name" value="Polyketide_cyclase/dehydratase"/>
</dbReference>
<sequence length="177" mass="20051">MIKKILIGIIGLIASLLVVAIFVPKDYTVERQITINKPVTEIFDYIKYLKNQDEYSKWASMDPNMKKTYSGTDATPGFVSAWESDVKDVGQGEQKILSIVPDKQINYDLHFIKPFEGRAEAIMKTQDNGNSTTTVKWSIASSMPYPTNLMRLFMNIEEMIGNDLDTGLKNLKGKFDK</sequence>
<reference evidence="2" key="1">
    <citation type="submission" date="2023-07" db="EMBL/GenBank/DDBJ databases">
        <title>Functional and genomic diversity of the sorghum phyllosphere microbiome.</title>
        <authorList>
            <person name="Shade A."/>
        </authorList>
    </citation>
    <scope>NUCLEOTIDE SEQUENCE [LARGE SCALE GENOMIC DNA]</scope>
    <source>
        <strain evidence="2">SORGH_AS_0422</strain>
    </source>
</reference>
<evidence type="ECO:0000313" key="2">
    <source>
        <dbReference type="Proteomes" id="UP001258315"/>
    </source>
</evidence>
<accession>A0ABU3GT72</accession>
<comment type="caution">
    <text evidence="1">The sequence shown here is derived from an EMBL/GenBank/DDBJ whole genome shotgun (WGS) entry which is preliminary data.</text>
</comment>
<name>A0ABU3GT72_9SPHI</name>
<dbReference type="EMBL" id="JAVLVU010000001">
    <property type="protein sequence ID" value="MDT3401855.1"/>
    <property type="molecule type" value="Genomic_DNA"/>
</dbReference>
<organism evidence="1 2">
    <name type="scientific">Mucilaginibacter terrae</name>
    <dbReference type="NCBI Taxonomy" id="1955052"/>
    <lineage>
        <taxon>Bacteria</taxon>
        <taxon>Pseudomonadati</taxon>
        <taxon>Bacteroidota</taxon>
        <taxon>Sphingobacteriia</taxon>
        <taxon>Sphingobacteriales</taxon>
        <taxon>Sphingobacteriaceae</taxon>
        <taxon>Mucilaginibacter</taxon>
    </lineage>
</organism>
<keyword evidence="2" id="KW-1185">Reference proteome</keyword>
<dbReference type="Pfam" id="PF10604">
    <property type="entry name" value="Polyketide_cyc2"/>
    <property type="match status" value="1"/>
</dbReference>
<evidence type="ECO:0000313" key="1">
    <source>
        <dbReference type="EMBL" id="MDT3401855.1"/>
    </source>
</evidence>
<protein>
    <submittedName>
        <fullName evidence="1">Uncharacterized protein YndB with AHSA1/START domain</fullName>
    </submittedName>
</protein>
<gene>
    <name evidence="1" type="ORF">QE417_000927</name>
</gene>
<dbReference type="SUPFAM" id="SSF55961">
    <property type="entry name" value="Bet v1-like"/>
    <property type="match status" value="1"/>
</dbReference>
<dbReference type="CDD" id="cd07818">
    <property type="entry name" value="SRPBCC_1"/>
    <property type="match status" value="1"/>
</dbReference>
<proteinExistence type="predicted"/>
<dbReference type="Proteomes" id="UP001258315">
    <property type="component" value="Unassembled WGS sequence"/>
</dbReference>
<dbReference type="RefSeq" id="WP_311947820.1">
    <property type="nucleotide sequence ID" value="NZ_JAVLVU010000001.1"/>
</dbReference>